<dbReference type="Pfam" id="PF00067">
    <property type="entry name" value="p450"/>
    <property type="match status" value="1"/>
</dbReference>
<dbReference type="eggNOG" id="KOG0158">
    <property type="taxonomic scope" value="Eukaryota"/>
</dbReference>
<evidence type="ECO:0000256" key="7">
    <source>
        <dbReference type="ARBA" id="ARBA00023033"/>
    </source>
</evidence>
<comment type="cofactor">
    <cofactor evidence="1 8">
        <name>heme</name>
        <dbReference type="ChEBI" id="CHEBI:30413"/>
    </cofactor>
</comment>
<dbReference type="PRINTS" id="PR00385">
    <property type="entry name" value="P450"/>
</dbReference>
<evidence type="ECO:0000256" key="8">
    <source>
        <dbReference type="PIRSR" id="PIRSR602401-1"/>
    </source>
</evidence>
<dbReference type="GO" id="GO:0005506">
    <property type="term" value="F:iron ion binding"/>
    <property type="evidence" value="ECO:0007669"/>
    <property type="project" value="InterPro"/>
</dbReference>
<protein>
    <submittedName>
        <fullName evidence="10">Uncharacterized protein</fullName>
    </submittedName>
</protein>
<dbReference type="InterPro" id="IPR001128">
    <property type="entry name" value="Cyt_P450"/>
</dbReference>
<keyword evidence="6 8" id="KW-0408">Iron</keyword>
<evidence type="ECO:0000256" key="9">
    <source>
        <dbReference type="RuleBase" id="RU000461"/>
    </source>
</evidence>
<evidence type="ECO:0000256" key="1">
    <source>
        <dbReference type="ARBA" id="ARBA00001971"/>
    </source>
</evidence>
<dbReference type="PRINTS" id="PR00463">
    <property type="entry name" value="EP450I"/>
</dbReference>
<dbReference type="InterPro" id="IPR050476">
    <property type="entry name" value="Insect_CytP450_Detox"/>
</dbReference>
<evidence type="ECO:0000256" key="2">
    <source>
        <dbReference type="ARBA" id="ARBA00010617"/>
    </source>
</evidence>
<comment type="similarity">
    <text evidence="2 9">Belongs to the cytochrome P450 family.</text>
</comment>
<dbReference type="InterPro" id="IPR017972">
    <property type="entry name" value="Cyt_P450_CS"/>
</dbReference>
<keyword evidence="11" id="KW-1185">Reference proteome</keyword>
<dbReference type="STRING" id="135651.G0N7D3"/>
<dbReference type="InterPro" id="IPR002401">
    <property type="entry name" value="Cyt_P450_E_grp-I"/>
</dbReference>
<accession>G0N7D3</accession>
<proteinExistence type="inferred from homology"/>
<organism evidence="11">
    <name type="scientific">Caenorhabditis brenneri</name>
    <name type="common">Nematode worm</name>
    <dbReference type="NCBI Taxonomy" id="135651"/>
    <lineage>
        <taxon>Eukaryota</taxon>
        <taxon>Metazoa</taxon>
        <taxon>Ecdysozoa</taxon>
        <taxon>Nematoda</taxon>
        <taxon>Chromadorea</taxon>
        <taxon>Rhabditida</taxon>
        <taxon>Rhabditina</taxon>
        <taxon>Rhabditomorpha</taxon>
        <taxon>Rhabditoidea</taxon>
        <taxon>Rhabditidae</taxon>
        <taxon>Peloderinae</taxon>
        <taxon>Caenorhabditis</taxon>
    </lineage>
</organism>
<dbReference type="InParanoid" id="G0N7D3"/>
<evidence type="ECO:0000256" key="6">
    <source>
        <dbReference type="ARBA" id="ARBA00023004"/>
    </source>
</evidence>
<dbReference type="HOGENOM" id="CLU_001570_5_2_1"/>
<dbReference type="PROSITE" id="PS00086">
    <property type="entry name" value="CYTOCHROME_P450"/>
    <property type="match status" value="1"/>
</dbReference>
<dbReference type="PANTHER" id="PTHR24292">
    <property type="entry name" value="CYTOCHROME P450"/>
    <property type="match status" value="1"/>
</dbReference>
<dbReference type="EMBL" id="GL379846">
    <property type="protein sequence ID" value="EGT54600.1"/>
    <property type="molecule type" value="Genomic_DNA"/>
</dbReference>
<dbReference type="OrthoDB" id="2789670at2759"/>
<dbReference type="InterPro" id="IPR036396">
    <property type="entry name" value="Cyt_P450_sf"/>
</dbReference>
<feature type="binding site" description="axial binding residue" evidence="8">
    <location>
        <position position="286"/>
    </location>
    <ligand>
        <name>heme</name>
        <dbReference type="ChEBI" id="CHEBI:30413"/>
    </ligand>
    <ligandPart>
        <name>Fe</name>
        <dbReference type="ChEBI" id="CHEBI:18248"/>
    </ligandPart>
</feature>
<dbReference type="PANTHER" id="PTHR24292:SF102">
    <property type="entry name" value="CYTOCHROME P450 FAMILY-RELATED"/>
    <property type="match status" value="1"/>
</dbReference>
<dbReference type="SUPFAM" id="SSF48264">
    <property type="entry name" value="Cytochrome P450"/>
    <property type="match status" value="1"/>
</dbReference>
<dbReference type="AlphaFoldDB" id="G0N7D3"/>
<keyword evidence="7 9" id="KW-0503">Monooxygenase</keyword>
<evidence type="ECO:0000313" key="10">
    <source>
        <dbReference type="EMBL" id="EGT54600.1"/>
    </source>
</evidence>
<keyword evidence="3 8" id="KW-0349">Heme</keyword>
<dbReference type="GO" id="GO:0016705">
    <property type="term" value="F:oxidoreductase activity, acting on paired donors, with incorporation or reduction of molecular oxygen"/>
    <property type="evidence" value="ECO:0007669"/>
    <property type="project" value="InterPro"/>
</dbReference>
<sequence length="340" mass="38790">MDVIGRIAMGQVDSQMFKNPLINYVKAIFGDNRKHIPLIGGVFPKFAEFFRFFMLKFPFLGAANFIHVNKTMINAVNNRIAQREKDAENGIELGEPQDFIDLFLDARADDVEHFGESNGDFSKSTSYSNRQLTTSEIVGQCTVFLIAGFDTTALSLSYSTYLLATHPEIQKKLQEEVDRECQNPEITFDQLSKLKYMDCVIKETLRLYPLGTLANSRRCMRATKLGDVEVEVGAMVQVDTWSLHTDPKIWGDDAKEFKPERWTNPDADQIFQKGGYIPFGLGPRQCIGMRLAYMEEKMLLSHILRKYSFEIGKKTEIPLKLVGRATTQPTSVWMQLKLRN</sequence>
<evidence type="ECO:0000256" key="4">
    <source>
        <dbReference type="ARBA" id="ARBA00022723"/>
    </source>
</evidence>
<name>G0N7D3_CAEBE</name>
<evidence type="ECO:0000256" key="5">
    <source>
        <dbReference type="ARBA" id="ARBA00023002"/>
    </source>
</evidence>
<reference evidence="11" key="1">
    <citation type="submission" date="2011-07" db="EMBL/GenBank/DDBJ databases">
        <authorList>
            <consortium name="Caenorhabditis brenneri Sequencing and Analysis Consortium"/>
            <person name="Wilson R.K."/>
        </authorList>
    </citation>
    <scope>NUCLEOTIDE SEQUENCE [LARGE SCALE GENOMIC DNA]</scope>
    <source>
        <strain evidence="11">PB2801</strain>
    </source>
</reference>
<evidence type="ECO:0000313" key="11">
    <source>
        <dbReference type="Proteomes" id="UP000008068"/>
    </source>
</evidence>
<keyword evidence="4 8" id="KW-0479">Metal-binding</keyword>
<evidence type="ECO:0000256" key="3">
    <source>
        <dbReference type="ARBA" id="ARBA00022617"/>
    </source>
</evidence>
<dbReference type="GO" id="GO:0004497">
    <property type="term" value="F:monooxygenase activity"/>
    <property type="evidence" value="ECO:0007669"/>
    <property type="project" value="UniProtKB-KW"/>
</dbReference>
<dbReference type="Proteomes" id="UP000008068">
    <property type="component" value="Unassembled WGS sequence"/>
</dbReference>
<gene>
    <name evidence="10" type="ORF">CAEBREN_29314</name>
</gene>
<dbReference type="Gene3D" id="1.10.630.10">
    <property type="entry name" value="Cytochrome P450"/>
    <property type="match status" value="1"/>
</dbReference>
<keyword evidence="5 9" id="KW-0560">Oxidoreductase</keyword>
<dbReference type="GO" id="GO:0020037">
    <property type="term" value="F:heme binding"/>
    <property type="evidence" value="ECO:0007669"/>
    <property type="project" value="InterPro"/>
</dbReference>